<evidence type="ECO:0000313" key="2">
    <source>
        <dbReference type="EMBL" id="EET85805.1"/>
    </source>
</evidence>
<dbReference type="STRING" id="536227.Ccar_12220"/>
<dbReference type="eggNOG" id="COG1695">
    <property type="taxonomic scope" value="Bacteria"/>
</dbReference>
<reference evidence="2 3" key="1">
    <citation type="submission" date="2009-06" db="EMBL/GenBank/DDBJ databases">
        <title>The draft genome of Clostridium carboxidivorans P7.</title>
        <authorList>
            <consortium name="US DOE Joint Genome Institute (JGI-PGF)"/>
            <person name="Lucas S."/>
            <person name="Copeland A."/>
            <person name="Lapidus A."/>
            <person name="Glavina del Rio T."/>
            <person name="Tice H."/>
            <person name="Bruce D."/>
            <person name="Goodwin L."/>
            <person name="Pitluck S."/>
            <person name="Larimer F."/>
            <person name="Land M.L."/>
            <person name="Hauser L."/>
            <person name="Hemme C.L."/>
        </authorList>
    </citation>
    <scope>NUCLEOTIDE SEQUENCE [LARGE SCALE GENOMIC DNA]</scope>
    <source>
        <strain evidence="2 3">P7</strain>
    </source>
</reference>
<evidence type="ECO:0000313" key="3">
    <source>
        <dbReference type="Proteomes" id="UP000004198"/>
    </source>
</evidence>
<accession>C6PY73</accession>
<dbReference type="Pfam" id="PF03551">
    <property type="entry name" value="PadR"/>
    <property type="match status" value="1"/>
</dbReference>
<dbReference type="InterPro" id="IPR052509">
    <property type="entry name" value="Metal_resp_DNA-bind_regulator"/>
</dbReference>
<dbReference type="SUPFAM" id="SSF46785">
    <property type="entry name" value="Winged helix' DNA-binding domain"/>
    <property type="match status" value="1"/>
</dbReference>
<dbReference type="Gene3D" id="1.10.10.10">
    <property type="entry name" value="Winged helix-like DNA-binding domain superfamily/Winged helix DNA-binding domain"/>
    <property type="match status" value="1"/>
</dbReference>
<evidence type="ECO:0000259" key="1">
    <source>
        <dbReference type="Pfam" id="PF03551"/>
    </source>
</evidence>
<dbReference type="PANTHER" id="PTHR33169:SF14">
    <property type="entry name" value="TRANSCRIPTIONAL REGULATOR RV3488"/>
    <property type="match status" value="1"/>
</dbReference>
<dbReference type="EMBL" id="ACVI01000075">
    <property type="protein sequence ID" value="EET85805.1"/>
    <property type="molecule type" value="Genomic_DNA"/>
</dbReference>
<sequence>MPAFILLTLAEGSTYGGAIYTSLIEKIPNFQCDQGAIYRTLQQLENDHAVIFSWDTTNSGPAKKIYSITETGLKQLDDWKDDIEKRIVYLKCFLDRYESLRK</sequence>
<keyword evidence="3" id="KW-1185">Reference proteome</keyword>
<feature type="domain" description="Transcription regulator PadR N-terminal" evidence="1">
    <location>
        <begin position="5"/>
        <end position="77"/>
    </location>
</feature>
<dbReference type="InterPro" id="IPR005149">
    <property type="entry name" value="Tscrpt_reg_PadR_N"/>
</dbReference>
<dbReference type="RefSeq" id="WP_007062625.1">
    <property type="nucleotide sequence ID" value="NZ_ACVI01000075.1"/>
</dbReference>
<dbReference type="AlphaFoldDB" id="C6PY73"/>
<organism evidence="2 3">
    <name type="scientific">Clostridium carboxidivorans P7</name>
    <dbReference type="NCBI Taxonomy" id="536227"/>
    <lineage>
        <taxon>Bacteria</taxon>
        <taxon>Bacillati</taxon>
        <taxon>Bacillota</taxon>
        <taxon>Clostridia</taxon>
        <taxon>Eubacteriales</taxon>
        <taxon>Clostridiaceae</taxon>
        <taxon>Clostridium</taxon>
    </lineage>
</organism>
<dbReference type="PANTHER" id="PTHR33169">
    <property type="entry name" value="PADR-FAMILY TRANSCRIPTIONAL REGULATOR"/>
    <property type="match status" value="1"/>
</dbReference>
<dbReference type="InterPro" id="IPR036388">
    <property type="entry name" value="WH-like_DNA-bd_sf"/>
</dbReference>
<gene>
    <name evidence="2" type="ORF">CcarbDRAFT_3740</name>
</gene>
<protein>
    <submittedName>
        <fullName evidence="2">Transcriptional regulator, PadR-like family</fullName>
    </submittedName>
</protein>
<dbReference type="InterPro" id="IPR036390">
    <property type="entry name" value="WH_DNA-bd_sf"/>
</dbReference>
<proteinExistence type="predicted"/>
<comment type="caution">
    <text evidence="2">The sequence shown here is derived from an EMBL/GenBank/DDBJ whole genome shotgun (WGS) entry which is preliminary data.</text>
</comment>
<dbReference type="Proteomes" id="UP000004198">
    <property type="component" value="Unassembled WGS sequence"/>
</dbReference>
<name>C6PY73_9CLOT</name>